<comment type="caution">
    <text evidence="1">The sequence shown here is derived from an EMBL/GenBank/DDBJ whole genome shotgun (WGS) entry which is preliminary data.</text>
</comment>
<dbReference type="Proteomes" id="UP000652681">
    <property type="component" value="Unassembled WGS sequence"/>
</dbReference>
<evidence type="ECO:0000313" key="1">
    <source>
        <dbReference type="EMBL" id="MBC9812078.1"/>
    </source>
</evidence>
<reference evidence="1" key="1">
    <citation type="submission" date="2020-09" db="EMBL/GenBank/DDBJ databases">
        <title>Taishania pollutisoli gen. nov., sp. nov., Isolated from Tetrabromobisphenol A-Contaminated Soil.</title>
        <authorList>
            <person name="Chen Q."/>
        </authorList>
    </citation>
    <scope>NUCLEOTIDE SEQUENCE</scope>
    <source>
        <strain evidence="1">CZZ-1</strain>
    </source>
</reference>
<dbReference type="RefSeq" id="WP_163490170.1">
    <property type="nucleotide sequence ID" value="NZ_JACVEL010000003.1"/>
</dbReference>
<proteinExistence type="predicted"/>
<name>A0A8J6PP21_9FLAO</name>
<protein>
    <recommendedName>
        <fullName evidence="3">Lipoprotein</fullName>
    </recommendedName>
</protein>
<gene>
    <name evidence="1" type="ORF">H9Y05_06250</name>
</gene>
<evidence type="ECO:0000313" key="2">
    <source>
        <dbReference type="Proteomes" id="UP000652681"/>
    </source>
</evidence>
<accession>A0A8J6PP21</accession>
<organism evidence="1 2">
    <name type="scientific">Taishania pollutisoli</name>
    <dbReference type="NCBI Taxonomy" id="2766479"/>
    <lineage>
        <taxon>Bacteria</taxon>
        <taxon>Pseudomonadati</taxon>
        <taxon>Bacteroidota</taxon>
        <taxon>Flavobacteriia</taxon>
        <taxon>Flavobacteriales</taxon>
        <taxon>Crocinitomicaceae</taxon>
        <taxon>Taishania</taxon>
    </lineage>
</organism>
<sequence length="307" mass="33897">MRHLFFLSVMTSALIFSCKKEGCTDETALNYNSKAKKDDGSCEYAQPTETGPYLIVKLEFDSLQPRLDNFGQPATIPANHSAQSPKFHSMSAHYIELAPNQWTALQTGEIIYRGKETTAGGSMAADFDNAVIKGNGEVFAKIPLKNIAAGSYEWLRVSVTYQNFDLKYKYQNIVSTGRLASFVGWNTYIKTHTIRSMSETINANKLQGYWAFEDFGIVINGQAAGTTVVNPLHNTSPIPPGSCIVTGNFNTPLVITGNETQDITMTMSFSTNKSFEWYDDNQDGLYEPGAGDYPVDMGLRGLKPIVE</sequence>
<dbReference type="EMBL" id="JACVEL010000003">
    <property type="protein sequence ID" value="MBC9812078.1"/>
    <property type="molecule type" value="Genomic_DNA"/>
</dbReference>
<evidence type="ECO:0008006" key="3">
    <source>
        <dbReference type="Google" id="ProtNLM"/>
    </source>
</evidence>
<keyword evidence="2" id="KW-1185">Reference proteome</keyword>
<dbReference type="AlphaFoldDB" id="A0A8J6PP21"/>
<dbReference type="PROSITE" id="PS51257">
    <property type="entry name" value="PROKAR_LIPOPROTEIN"/>
    <property type="match status" value="1"/>
</dbReference>